<proteinExistence type="predicted"/>
<dbReference type="PROSITE" id="PS50005">
    <property type="entry name" value="TPR"/>
    <property type="match status" value="1"/>
</dbReference>
<dbReference type="EMBL" id="HBIJ01008512">
    <property type="protein sequence ID" value="CAE0365276.1"/>
    <property type="molecule type" value="Transcribed_RNA"/>
</dbReference>
<keyword evidence="1 2" id="KW-0802">TPR repeat</keyword>
<gene>
    <name evidence="3" type="ORF">ALAG00032_LOCUS6018</name>
</gene>
<dbReference type="PANTHER" id="PTHR46423">
    <property type="entry name" value="RNA POLYMERASE II-ASSOCIATED PROTEIN 3"/>
    <property type="match status" value="1"/>
</dbReference>
<dbReference type="SMART" id="SM00028">
    <property type="entry name" value="TPR"/>
    <property type="match status" value="3"/>
</dbReference>
<dbReference type="InterPro" id="IPR051966">
    <property type="entry name" value="RPAP3"/>
</dbReference>
<dbReference type="Pfam" id="PF13181">
    <property type="entry name" value="TPR_8"/>
    <property type="match status" value="1"/>
</dbReference>
<dbReference type="PANTHER" id="PTHR46423:SF1">
    <property type="entry name" value="RNA POLYMERASE II-ASSOCIATED PROTEIN 3"/>
    <property type="match status" value="1"/>
</dbReference>
<evidence type="ECO:0000256" key="2">
    <source>
        <dbReference type="PROSITE-ProRule" id="PRU00339"/>
    </source>
</evidence>
<dbReference type="AlphaFoldDB" id="A0A7S3JX94"/>
<dbReference type="InterPro" id="IPR011990">
    <property type="entry name" value="TPR-like_helical_dom_sf"/>
</dbReference>
<sequence length="279" mass="31668">MEKVAKVQHQIRNDALEQQEYLQRMSEWEKDIERRDREIQRQKIKPEVTKEKAKVAPIRGTGLRVGISDTKGIENKKKESAAQHTYDKGYGKWESFNVDEALAEIDDTTKINPIESPVKELCAVKQADESIHIRNNERRVSVAPPRDAELAQRELGNDLFAKGDYQGAIRAYTLCLGLKKRNVLALSNRAMAYLKLKEFHNAEIDCTSALNLDPNHLKSLQRRASARDALGKHRAALLDMERALAIQPSSKALLQQQASIRRHLTSCIKNAPFQPLTLL</sequence>
<protein>
    <recommendedName>
        <fullName evidence="4">RNA-polymerase II-associated protein 3-like C-terminal domain-containing protein</fullName>
    </recommendedName>
</protein>
<evidence type="ECO:0008006" key="4">
    <source>
        <dbReference type="Google" id="ProtNLM"/>
    </source>
</evidence>
<organism evidence="3">
    <name type="scientific">Aureoumbra lagunensis</name>
    <dbReference type="NCBI Taxonomy" id="44058"/>
    <lineage>
        <taxon>Eukaryota</taxon>
        <taxon>Sar</taxon>
        <taxon>Stramenopiles</taxon>
        <taxon>Ochrophyta</taxon>
        <taxon>Pelagophyceae</taxon>
        <taxon>Pelagomonadales</taxon>
        <taxon>Aureoumbra</taxon>
    </lineage>
</organism>
<dbReference type="GO" id="GO:0101031">
    <property type="term" value="C:protein folding chaperone complex"/>
    <property type="evidence" value="ECO:0007669"/>
    <property type="project" value="TreeGrafter"/>
</dbReference>
<accession>A0A7S3JX94</accession>
<feature type="repeat" description="TPR" evidence="2">
    <location>
        <begin position="183"/>
        <end position="216"/>
    </location>
</feature>
<reference evidence="3" key="1">
    <citation type="submission" date="2021-01" db="EMBL/GenBank/DDBJ databases">
        <authorList>
            <person name="Corre E."/>
            <person name="Pelletier E."/>
            <person name="Niang G."/>
            <person name="Scheremetjew M."/>
            <person name="Finn R."/>
            <person name="Kale V."/>
            <person name="Holt S."/>
            <person name="Cochrane G."/>
            <person name="Meng A."/>
            <person name="Brown T."/>
            <person name="Cohen L."/>
        </authorList>
    </citation>
    <scope>NUCLEOTIDE SEQUENCE</scope>
    <source>
        <strain evidence="3">CCMP1510</strain>
    </source>
</reference>
<dbReference type="Gene3D" id="1.25.40.10">
    <property type="entry name" value="Tetratricopeptide repeat domain"/>
    <property type="match status" value="1"/>
</dbReference>
<name>A0A7S3JX94_9STRA</name>
<dbReference type="SUPFAM" id="SSF48452">
    <property type="entry name" value="TPR-like"/>
    <property type="match status" value="1"/>
</dbReference>
<evidence type="ECO:0000313" key="3">
    <source>
        <dbReference type="EMBL" id="CAE0365276.1"/>
    </source>
</evidence>
<evidence type="ECO:0000256" key="1">
    <source>
        <dbReference type="ARBA" id="ARBA00022803"/>
    </source>
</evidence>
<dbReference type="InterPro" id="IPR019734">
    <property type="entry name" value="TPR_rpt"/>
</dbReference>